<evidence type="ECO:0000256" key="3">
    <source>
        <dbReference type="ARBA" id="ARBA00022840"/>
    </source>
</evidence>
<dbReference type="PANTHER" id="PTHR11638:SF18">
    <property type="entry name" value="HEAT SHOCK PROTEIN 104"/>
    <property type="match status" value="1"/>
</dbReference>
<dbReference type="InterPro" id="IPR003959">
    <property type="entry name" value="ATPase_AAA_core"/>
</dbReference>
<dbReference type="Pfam" id="PF07724">
    <property type="entry name" value="AAA_2"/>
    <property type="match status" value="1"/>
</dbReference>
<sequence>MSLPLDPEARAALDLAKRSVPEGGELDVGLLLAALYHATDLKDRLPERLSACLERPSGERPTVPEKVPLAKPLQPLLARVIEHGVAVTPAALLGLLLDSDAAREYLRAAGLSDAELAAVSGILHAAAAESAQTTAPPAGETDWRTSPERRAALEALDAFGRMLTATEPPDKGLFGMDETLRALVRTLSRMKRRNAIIIGPSGVGKSAAIYELARRLYHRDPLLPPHLRDLDLFELSPVFLRSGASMVGQYEERIKALLQVLEAHPKILLFVDEIHSLLRSGMHDRGPFSDANEAFKVALSKGIITCLGCTTPAEYRNAIEPDVALAQRFATIRVAAPTPAVTVDILKTRRPRLERYFAPPPLAIPDAILEHCVALTEEYLPARFQPAKSLQLLDEACAWCVTSDPRPAAVTDEALWAALESTIGHGLVRAGDLTEDDLRTRLQAKIIGQDDTLAALARSVVAGLGGWMKRSAPRGVFFFCGPTGVGKTATAELLGRLLGGGSEALIRINCNTLQGSGHDSGPATNLLLGPPPGFVGYVRGAGGLLSKIRDLPESILLFDEIEKADPGVAKLLLQVMDEGRVEDNDGNLLDFRRAFIVFTTNAGAVYAHRSIGFGSVMEEAPDTPVVEVDAVKQALRAIGYGEEFLGRIDAFFVFRGLASEAIRRIVAQQLERLRTGADVQGYRLAWDQAVVDYLAERWQPRFGVRHLTTILRNRIVEQLSVAAAQRELDGVNAIRLRVLALTSATPGGDLAGLASRARDGETLWINLT</sequence>
<dbReference type="InterPro" id="IPR019489">
    <property type="entry name" value="Clp_ATPase_C"/>
</dbReference>
<feature type="domain" description="AAA+ ATPase" evidence="5">
    <location>
        <begin position="473"/>
        <end position="622"/>
    </location>
</feature>
<keyword evidence="8" id="KW-1185">Reference proteome</keyword>
<dbReference type="InterPro" id="IPR003593">
    <property type="entry name" value="AAA+_ATPase"/>
</dbReference>
<name>F9UHP5_9GAMM</name>
<dbReference type="InterPro" id="IPR027417">
    <property type="entry name" value="P-loop_NTPase"/>
</dbReference>
<dbReference type="PRINTS" id="PR00300">
    <property type="entry name" value="CLPPROTEASEA"/>
</dbReference>
<dbReference type="CDD" id="cd00009">
    <property type="entry name" value="AAA"/>
    <property type="match status" value="1"/>
</dbReference>
<protein>
    <submittedName>
        <fullName evidence="7">ATPase AAA-2 domain protein</fullName>
    </submittedName>
</protein>
<dbReference type="GO" id="GO:0034605">
    <property type="term" value="P:cellular response to heat"/>
    <property type="evidence" value="ECO:0007669"/>
    <property type="project" value="TreeGrafter"/>
</dbReference>
<keyword evidence="2" id="KW-0547">Nucleotide-binding</keyword>
<dbReference type="OrthoDB" id="9803641at2"/>
<evidence type="ECO:0000256" key="2">
    <source>
        <dbReference type="ARBA" id="ARBA00022741"/>
    </source>
</evidence>
<evidence type="ECO:0000259" key="6">
    <source>
        <dbReference type="SMART" id="SM01086"/>
    </source>
</evidence>
<dbReference type="Proteomes" id="UP000005459">
    <property type="component" value="Unassembled WGS sequence"/>
</dbReference>
<dbReference type="STRING" id="768671.ThimaDRAFT_4448"/>
<dbReference type="Pfam" id="PF00004">
    <property type="entry name" value="AAA"/>
    <property type="match status" value="1"/>
</dbReference>
<feature type="domain" description="AAA+ ATPase" evidence="5">
    <location>
        <begin position="191"/>
        <end position="340"/>
    </location>
</feature>
<dbReference type="RefSeq" id="WP_007195320.1">
    <property type="nucleotide sequence ID" value="NZ_AFWV01000020.1"/>
</dbReference>
<evidence type="ECO:0000256" key="1">
    <source>
        <dbReference type="ARBA" id="ARBA00022737"/>
    </source>
</evidence>
<dbReference type="InterPro" id="IPR041546">
    <property type="entry name" value="ClpA/ClpB_AAA_lid"/>
</dbReference>
<dbReference type="PANTHER" id="PTHR11638">
    <property type="entry name" value="ATP-DEPENDENT CLP PROTEASE"/>
    <property type="match status" value="1"/>
</dbReference>
<dbReference type="EMBL" id="AFWV01000020">
    <property type="protein sequence ID" value="EGV16221.1"/>
    <property type="molecule type" value="Genomic_DNA"/>
</dbReference>
<accession>F9UHP5</accession>
<organism evidence="7 8">
    <name type="scientific">Thiocapsa marina 5811</name>
    <dbReference type="NCBI Taxonomy" id="768671"/>
    <lineage>
        <taxon>Bacteria</taxon>
        <taxon>Pseudomonadati</taxon>
        <taxon>Pseudomonadota</taxon>
        <taxon>Gammaproteobacteria</taxon>
        <taxon>Chromatiales</taxon>
        <taxon>Chromatiaceae</taxon>
        <taxon>Thiocapsa</taxon>
    </lineage>
</organism>
<dbReference type="AlphaFoldDB" id="F9UHP5"/>
<keyword evidence="4" id="KW-0143">Chaperone</keyword>
<dbReference type="GO" id="GO:0016887">
    <property type="term" value="F:ATP hydrolysis activity"/>
    <property type="evidence" value="ECO:0007669"/>
    <property type="project" value="InterPro"/>
</dbReference>
<evidence type="ECO:0000259" key="5">
    <source>
        <dbReference type="SMART" id="SM00382"/>
    </source>
</evidence>
<dbReference type="Gene3D" id="3.40.50.300">
    <property type="entry name" value="P-loop containing nucleotide triphosphate hydrolases"/>
    <property type="match status" value="2"/>
</dbReference>
<gene>
    <name evidence="7" type="ORF">ThimaDRAFT_4448</name>
</gene>
<dbReference type="GO" id="GO:0005524">
    <property type="term" value="F:ATP binding"/>
    <property type="evidence" value="ECO:0007669"/>
    <property type="project" value="UniProtKB-KW"/>
</dbReference>
<dbReference type="InterPro" id="IPR001270">
    <property type="entry name" value="ClpA/B"/>
</dbReference>
<evidence type="ECO:0000313" key="7">
    <source>
        <dbReference type="EMBL" id="EGV16221.1"/>
    </source>
</evidence>
<feature type="domain" description="Clp ATPase C-terminal" evidence="6">
    <location>
        <begin position="657"/>
        <end position="741"/>
    </location>
</feature>
<dbReference type="InterPro" id="IPR050130">
    <property type="entry name" value="ClpA_ClpB"/>
</dbReference>
<dbReference type="SMART" id="SM01086">
    <property type="entry name" value="ClpB_D2-small"/>
    <property type="match status" value="1"/>
</dbReference>
<dbReference type="Pfam" id="PF10431">
    <property type="entry name" value="ClpB_D2-small"/>
    <property type="match status" value="1"/>
</dbReference>
<dbReference type="eggNOG" id="COG0542">
    <property type="taxonomic scope" value="Bacteria"/>
</dbReference>
<evidence type="ECO:0000256" key="4">
    <source>
        <dbReference type="ARBA" id="ARBA00023186"/>
    </source>
</evidence>
<evidence type="ECO:0000313" key="8">
    <source>
        <dbReference type="Proteomes" id="UP000005459"/>
    </source>
</evidence>
<dbReference type="SUPFAM" id="SSF52540">
    <property type="entry name" value="P-loop containing nucleoside triphosphate hydrolases"/>
    <property type="match status" value="2"/>
</dbReference>
<dbReference type="Gene3D" id="1.10.8.60">
    <property type="match status" value="2"/>
</dbReference>
<dbReference type="SMART" id="SM00382">
    <property type="entry name" value="AAA"/>
    <property type="match status" value="2"/>
</dbReference>
<dbReference type="Pfam" id="PF17871">
    <property type="entry name" value="AAA_lid_9"/>
    <property type="match status" value="1"/>
</dbReference>
<proteinExistence type="predicted"/>
<dbReference type="GO" id="GO:0005737">
    <property type="term" value="C:cytoplasm"/>
    <property type="evidence" value="ECO:0007669"/>
    <property type="project" value="TreeGrafter"/>
</dbReference>
<keyword evidence="3" id="KW-0067">ATP-binding</keyword>
<reference evidence="7 8" key="1">
    <citation type="submission" date="2011-06" db="EMBL/GenBank/DDBJ databases">
        <title>The draft genome of Thiocapsa marina 5811.</title>
        <authorList>
            <consortium name="US DOE Joint Genome Institute (JGI-PGF)"/>
            <person name="Lucas S."/>
            <person name="Han J."/>
            <person name="Cheng J.-F."/>
            <person name="Goodwin L."/>
            <person name="Pitluck S."/>
            <person name="Peters L."/>
            <person name="Land M.L."/>
            <person name="Hauser L."/>
            <person name="Vogl K."/>
            <person name="Liu Z."/>
            <person name="Imhoff J."/>
            <person name="Thiel V."/>
            <person name="Frigaard N.-U."/>
            <person name="Bryant D."/>
            <person name="Woyke T.J."/>
        </authorList>
    </citation>
    <scope>NUCLEOTIDE SEQUENCE [LARGE SCALE GENOMIC DNA]</scope>
    <source>
        <strain evidence="7 8">5811</strain>
    </source>
</reference>
<keyword evidence="1" id="KW-0677">Repeat</keyword>